<reference evidence="4 5" key="1">
    <citation type="submission" date="2024-01" db="EMBL/GenBank/DDBJ databases">
        <title>The complete chloroplast genome sequence of Lithospermum erythrorhizon: insights into the phylogenetic relationship among Boraginaceae species and the maternal lineages of purple gromwells.</title>
        <authorList>
            <person name="Okada T."/>
            <person name="Watanabe K."/>
        </authorList>
    </citation>
    <scope>NUCLEOTIDE SEQUENCE [LARGE SCALE GENOMIC DNA]</scope>
</reference>
<dbReference type="SMART" id="SM00355">
    <property type="entry name" value="ZnF_C2H2"/>
    <property type="match status" value="3"/>
</dbReference>
<feature type="domain" description="C2H2-type" evidence="3">
    <location>
        <begin position="4"/>
        <end position="31"/>
    </location>
</feature>
<proteinExistence type="predicted"/>
<keyword evidence="1" id="KW-0862">Zinc</keyword>
<comment type="caution">
    <text evidence="4">The sequence shown here is derived from an EMBL/GenBank/DDBJ whole genome shotgun (WGS) entry which is preliminary data.</text>
</comment>
<feature type="compositionally biased region" description="Low complexity" evidence="2">
    <location>
        <begin position="48"/>
        <end position="59"/>
    </location>
</feature>
<dbReference type="PROSITE" id="PS00028">
    <property type="entry name" value="ZINC_FINGER_C2H2_1"/>
    <property type="match status" value="3"/>
</dbReference>
<accession>A0AAV3PLB3</accession>
<feature type="region of interest" description="Disordered" evidence="2">
    <location>
        <begin position="37"/>
        <end position="59"/>
    </location>
</feature>
<dbReference type="InterPro" id="IPR036236">
    <property type="entry name" value="Znf_C2H2_sf"/>
</dbReference>
<protein>
    <recommendedName>
        <fullName evidence="3">C2H2-type domain-containing protein</fullName>
    </recommendedName>
</protein>
<gene>
    <name evidence="4" type="ORF">LIER_10509</name>
</gene>
<evidence type="ECO:0000256" key="1">
    <source>
        <dbReference type="PROSITE-ProRule" id="PRU00042"/>
    </source>
</evidence>
<feature type="compositionally biased region" description="Basic and acidic residues" evidence="2">
    <location>
        <begin position="96"/>
        <end position="111"/>
    </location>
</feature>
<dbReference type="EMBL" id="BAABME010001871">
    <property type="protein sequence ID" value="GAA0151888.1"/>
    <property type="molecule type" value="Genomic_DNA"/>
</dbReference>
<sequence length="309" mass="34799">MRKHICKICLKKFPNGRALGGHMRFHMMNPAVPQKNEDTEEYKDVDHQQQISASSYSSSKQENKATTRCKCLTNQDSTFPVAISSDLLQDSESEAELSKSKSRISDRKVGKSNEPSWFVENGSESSISEISDDEDVAHCLMMLSRDKWIKEVEDAKSEDLGVVVTLSNPKVTPDASPDSLSRPIPNLASTSTVTKVKKTCDKYRCETCNKVFKSYQALGGHKSNHKKIKVNYETEEHETEKKHECPICYRVFASGQALGGHKRSHLTKYAREHLNLVKPFSRKIDLNLPAPLDDDEEINQMDFSVVSDA</sequence>
<feature type="domain" description="C2H2-type" evidence="3">
    <location>
        <begin position="203"/>
        <end position="230"/>
    </location>
</feature>
<feature type="region of interest" description="Disordered" evidence="2">
    <location>
        <begin position="90"/>
        <end position="117"/>
    </location>
</feature>
<evidence type="ECO:0000313" key="4">
    <source>
        <dbReference type="EMBL" id="GAA0151888.1"/>
    </source>
</evidence>
<dbReference type="GO" id="GO:0008270">
    <property type="term" value="F:zinc ion binding"/>
    <property type="evidence" value="ECO:0007669"/>
    <property type="project" value="UniProtKB-KW"/>
</dbReference>
<dbReference type="Pfam" id="PF13912">
    <property type="entry name" value="zf-C2H2_6"/>
    <property type="match status" value="3"/>
</dbReference>
<dbReference type="PANTHER" id="PTHR46326:SF2">
    <property type="entry name" value="ZINC FINGER PROTEIN ZAT1-RELATED"/>
    <property type="match status" value="1"/>
</dbReference>
<dbReference type="InterPro" id="IPR013087">
    <property type="entry name" value="Znf_C2H2_type"/>
</dbReference>
<dbReference type="SUPFAM" id="SSF57667">
    <property type="entry name" value="beta-beta-alpha zinc fingers"/>
    <property type="match status" value="2"/>
</dbReference>
<dbReference type="GO" id="GO:0006355">
    <property type="term" value="P:regulation of DNA-templated transcription"/>
    <property type="evidence" value="ECO:0007669"/>
    <property type="project" value="InterPro"/>
</dbReference>
<dbReference type="AlphaFoldDB" id="A0AAV3PLB3"/>
<evidence type="ECO:0000259" key="3">
    <source>
        <dbReference type="PROSITE" id="PS50157"/>
    </source>
</evidence>
<evidence type="ECO:0000313" key="5">
    <source>
        <dbReference type="Proteomes" id="UP001454036"/>
    </source>
</evidence>
<keyword evidence="1" id="KW-0863">Zinc-finger</keyword>
<evidence type="ECO:0000256" key="2">
    <source>
        <dbReference type="SAM" id="MobiDB-lite"/>
    </source>
</evidence>
<keyword evidence="1" id="KW-0479">Metal-binding</keyword>
<organism evidence="4 5">
    <name type="scientific">Lithospermum erythrorhizon</name>
    <name type="common">Purple gromwell</name>
    <name type="synonym">Lithospermum officinale var. erythrorhizon</name>
    <dbReference type="NCBI Taxonomy" id="34254"/>
    <lineage>
        <taxon>Eukaryota</taxon>
        <taxon>Viridiplantae</taxon>
        <taxon>Streptophyta</taxon>
        <taxon>Embryophyta</taxon>
        <taxon>Tracheophyta</taxon>
        <taxon>Spermatophyta</taxon>
        <taxon>Magnoliopsida</taxon>
        <taxon>eudicotyledons</taxon>
        <taxon>Gunneridae</taxon>
        <taxon>Pentapetalae</taxon>
        <taxon>asterids</taxon>
        <taxon>lamiids</taxon>
        <taxon>Boraginales</taxon>
        <taxon>Boraginaceae</taxon>
        <taxon>Boraginoideae</taxon>
        <taxon>Lithospermeae</taxon>
        <taxon>Lithospermum</taxon>
    </lineage>
</organism>
<dbReference type="Proteomes" id="UP001454036">
    <property type="component" value="Unassembled WGS sequence"/>
</dbReference>
<dbReference type="PROSITE" id="PS50157">
    <property type="entry name" value="ZINC_FINGER_C2H2_2"/>
    <property type="match status" value="3"/>
</dbReference>
<feature type="domain" description="C2H2-type" evidence="3">
    <location>
        <begin position="243"/>
        <end position="270"/>
    </location>
</feature>
<keyword evidence="5" id="KW-1185">Reference proteome</keyword>
<name>A0AAV3PLB3_LITER</name>
<dbReference type="PANTHER" id="PTHR46326">
    <property type="entry name" value="ZINC FINGER PROTEIN ZAT1-RELATED"/>
    <property type="match status" value="1"/>
</dbReference>
<dbReference type="Gene3D" id="3.30.160.60">
    <property type="entry name" value="Classic Zinc Finger"/>
    <property type="match status" value="2"/>
</dbReference>
<dbReference type="InterPro" id="IPR044303">
    <property type="entry name" value="ZAT1/4/9"/>
</dbReference>